<keyword evidence="2" id="KW-1185">Reference proteome</keyword>
<dbReference type="SUPFAM" id="SSF81901">
    <property type="entry name" value="HCP-like"/>
    <property type="match status" value="1"/>
</dbReference>
<gene>
    <name evidence="1" type="ORF">FYJ79_05890</name>
</gene>
<dbReference type="Gene3D" id="1.25.40.10">
    <property type="entry name" value="Tetratricopeptide repeat domain"/>
    <property type="match status" value="1"/>
</dbReference>
<reference evidence="1 2" key="1">
    <citation type="submission" date="2019-08" db="EMBL/GenBank/DDBJ databases">
        <title>In-depth cultivation of the pig gut microbiome towards novel bacterial diversity and tailored functional studies.</title>
        <authorList>
            <person name="Wylensek D."/>
            <person name="Hitch T.C.A."/>
            <person name="Clavel T."/>
        </authorList>
    </citation>
    <scope>NUCLEOTIDE SEQUENCE [LARGE SCALE GENOMIC DNA]</scope>
    <source>
        <strain evidence="1 2">CA-Schmier-601-WT-3</strain>
    </source>
</reference>
<dbReference type="Proteomes" id="UP000442619">
    <property type="component" value="Unassembled WGS sequence"/>
</dbReference>
<sequence>MSKKILRKHLADLEKAFDQVAKKADPMDLADIAKCYLEGVGVERDVPKAISYLQKAAKKKETTAISLLG</sequence>
<evidence type="ECO:0000313" key="2">
    <source>
        <dbReference type="Proteomes" id="UP000442619"/>
    </source>
</evidence>
<dbReference type="SMART" id="SM00671">
    <property type="entry name" value="SEL1"/>
    <property type="match status" value="1"/>
</dbReference>
<dbReference type="RefSeq" id="WP_195837026.1">
    <property type="nucleotide sequence ID" value="NZ_VUNM01000009.1"/>
</dbReference>
<name>A0A844FT54_9FIRM</name>
<dbReference type="InterPro" id="IPR006597">
    <property type="entry name" value="Sel1-like"/>
</dbReference>
<dbReference type="AlphaFoldDB" id="A0A844FT54"/>
<organism evidence="1 2">
    <name type="scientific">Sharpea porci</name>
    <dbReference type="NCBI Taxonomy" id="2652286"/>
    <lineage>
        <taxon>Bacteria</taxon>
        <taxon>Bacillati</taxon>
        <taxon>Bacillota</taxon>
        <taxon>Erysipelotrichia</taxon>
        <taxon>Erysipelotrichales</taxon>
        <taxon>Coprobacillaceae</taxon>
        <taxon>Sharpea</taxon>
    </lineage>
</organism>
<dbReference type="InterPro" id="IPR011990">
    <property type="entry name" value="TPR-like_helical_dom_sf"/>
</dbReference>
<dbReference type="EMBL" id="VUNM01000009">
    <property type="protein sequence ID" value="MST89107.1"/>
    <property type="molecule type" value="Genomic_DNA"/>
</dbReference>
<proteinExistence type="predicted"/>
<dbReference type="Pfam" id="PF08238">
    <property type="entry name" value="Sel1"/>
    <property type="match status" value="1"/>
</dbReference>
<accession>A0A844FT54</accession>
<comment type="caution">
    <text evidence="1">The sequence shown here is derived from an EMBL/GenBank/DDBJ whole genome shotgun (WGS) entry which is preliminary data.</text>
</comment>
<evidence type="ECO:0000313" key="1">
    <source>
        <dbReference type="EMBL" id="MST89107.1"/>
    </source>
</evidence>
<protein>
    <submittedName>
        <fullName evidence="1">SEL1-like repeat protein</fullName>
    </submittedName>
</protein>